<dbReference type="OrthoDB" id="5982651at2759"/>
<keyword evidence="2" id="KW-1185">Reference proteome</keyword>
<protein>
    <submittedName>
        <fullName evidence="1">Uncharacterized protein</fullName>
    </submittedName>
</protein>
<sequence length="207" mass="23781">MEFPRKRFIEMVKKYVHYRRVKEIQDNVQRMKQESNINERVLLSMKETEERLIKQKETWRQKKEQFIKARAEVLEHLYQVLTQVHEETGILLVKPMDLIPKLEGIKEDVKEIDDTDILEAANIPKERAKLRKAELQAQAAAAAKEPPLSTVDGTGVTCDTGQGPSWKVSGNNRGGSVYCTDGEARRSFRGVKMSILVPLRVFSFNVV</sequence>
<gene>
    <name evidence="1" type="ORF">OS493_029860</name>
</gene>
<dbReference type="AlphaFoldDB" id="A0A9X0CIS2"/>
<dbReference type="Proteomes" id="UP001163046">
    <property type="component" value="Unassembled WGS sequence"/>
</dbReference>
<reference evidence="1" key="1">
    <citation type="submission" date="2023-01" db="EMBL/GenBank/DDBJ databases">
        <title>Genome assembly of the deep-sea coral Lophelia pertusa.</title>
        <authorList>
            <person name="Herrera S."/>
            <person name="Cordes E."/>
        </authorList>
    </citation>
    <scope>NUCLEOTIDE SEQUENCE</scope>
    <source>
        <strain evidence="1">USNM1676648</strain>
        <tissue evidence="1">Polyp</tissue>
    </source>
</reference>
<dbReference type="EMBL" id="MU827332">
    <property type="protein sequence ID" value="KAJ7354854.1"/>
    <property type="molecule type" value="Genomic_DNA"/>
</dbReference>
<evidence type="ECO:0000313" key="2">
    <source>
        <dbReference type="Proteomes" id="UP001163046"/>
    </source>
</evidence>
<organism evidence="1 2">
    <name type="scientific">Desmophyllum pertusum</name>
    <dbReference type="NCBI Taxonomy" id="174260"/>
    <lineage>
        <taxon>Eukaryota</taxon>
        <taxon>Metazoa</taxon>
        <taxon>Cnidaria</taxon>
        <taxon>Anthozoa</taxon>
        <taxon>Hexacorallia</taxon>
        <taxon>Scleractinia</taxon>
        <taxon>Caryophylliina</taxon>
        <taxon>Caryophylliidae</taxon>
        <taxon>Desmophyllum</taxon>
    </lineage>
</organism>
<comment type="caution">
    <text evidence="1">The sequence shown here is derived from an EMBL/GenBank/DDBJ whole genome shotgun (WGS) entry which is preliminary data.</text>
</comment>
<evidence type="ECO:0000313" key="1">
    <source>
        <dbReference type="EMBL" id="KAJ7354854.1"/>
    </source>
</evidence>
<accession>A0A9X0CIS2</accession>
<proteinExistence type="predicted"/>
<name>A0A9X0CIS2_9CNID</name>